<gene>
    <name evidence="2" type="ORF">E1B28_004946</name>
</gene>
<evidence type="ECO:0000313" key="3">
    <source>
        <dbReference type="Proteomes" id="UP001049176"/>
    </source>
</evidence>
<dbReference type="Proteomes" id="UP001049176">
    <property type="component" value="Chromosome 2"/>
</dbReference>
<feature type="region of interest" description="Disordered" evidence="1">
    <location>
        <begin position="487"/>
        <end position="538"/>
    </location>
</feature>
<accession>A0A9P7UZP7</accession>
<dbReference type="OrthoDB" id="10673443at2759"/>
<name>A0A9P7UZP7_9AGAR</name>
<dbReference type="AlphaFoldDB" id="A0A9P7UZP7"/>
<proteinExistence type="predicted"/>
<protein>
    <submittedName>
        <fullName evidence="2">Uncharacterized protein</fullName>
    </submittedName>
</protein>
<keyword evidence="3" id="KW-1185">Reference proteome</keyword>
<organism evidence="2 3">
    <name type="scientific">Marasmius oreades</name>
    <name type="common">fairy-ring Marasmius</name>
    <dbReference type="NCBI Taxonomy" id="181124"/>
    <lineage>
        <taxon>Eukaryota</taxon>
        <taxon>Fungi</taxon>
        <taxon>Dikarya</taxon>
        <taxon>Basidiomycota</taxon>
        <taxon>Agaricomycotina</taxon>
        <taxon>Agaricomycetes</taxon>
        <taxon>Agaricomycetidae</taxon>
        <taxon>Agaricales</taxon>
        <taxon>Marasmiineae</taxon>
        <taxon>Marasmiaceae</taxon>
        <taxon>Marasmius</taxon>
    </lineage>
</organism>
<reference evidence="2" key="1">
    <citation type="journal article" date="2021" name="Genome Biol. Evol.">
        <title>The assembled and annotated genome of the fairy-ring fungus Marasmius oreades.</title>
        <authorList>
            <person name="Hiltunen M."/>
            <person name="Ament-Velasquez S.L."/>
            <person name="Johannesson H."/>
        </authorList>
    </citation>
    <scope>NUCLEOTIDE SEQUENCE</scope>
    <source>
        <strain evidence="2">03SP1</strain>
    </source>
</reference>
<evidence type="ECO:0000256" key="1">
    <source>
        <dbReference type="SAM" id="MobiDB-lite"/>
    </source>
</evidence>
<dbReference type="EMBL" id="CM032182">
    <property type="protein sequence ID" value="KAG7097612.1"/>
    <property type="molecule type" value="Genomic_DNA"/>
</dbReference>
<feature type="compositionally biased region" description="Polar residues" evidence="1">
    <location>
        <begin position="519"/>
        <end position="534"/>
    </location>
</feature>
<comment type="caution">
    <text evidence="2">The sequence shown here is derived from an EMBL/GenBank/DDBJ whole genome shotgun (WGS) entry which is preliminary data.</text>
</comment>
<dbReference type="GeneID" id="66074022"/>
<dbReference type="RefSeq" id="XP_043014082.1">
    <property type="nucleotide sequence ID" value="XM_043149476.1"/>
</dbReference>
<dbReference type="KEGG" id="more:E1B28_004946"/>
<sequence length="572" mass="65575">MTLNFFQGASKISIEQGTFNAVQGNQTVTNNIYNQIVKQQERESTVYDEFPVIRRGFIRRLKDIDCVDRLVDWRWNSRLKQYEVESDLSVERTVSTAEIHDDGSSRFTVVSYKGQDATKAWEKDFRRFCEATDATKMQLFGINQSRVPLLIFYGGLVPLAHFWDRLGWLGRGYAFTLLFNMDCGPSELWMDPKQGTLIRGLEGSQRDIRHLGFLNSKTIPSSTELLHDDVCWSYLRCLPLVNKYDRDLLLVLSDTSGIHENIPPPTVTNRPYILSSLTNSVIAVGSTDRVDFWVGLDSRVLMSDQRTRFTLKERGGSKIVLYFQDGFAWLSQASRIFQSLGISFSEDLSYYQSIGPSILCKGSFGRSKVKRRRRRIEVRPIYLFLRSLCHIPPFKNGSVLSVHTWHFDENGRNAIPYDYCKYLGLPTKLWVKDLTTWRSSWPTETYKTVHKWQVARGFDPTTPDFARYLGYPVYEIVQSESVRFEELSSDQLEDSSGTSSVTKSPNRDDQAEDLMDIDSPTSASPLQDSGSMSTRFRLEDEVARHENVDMDIDDHSVCFEGILAASTDMEVD</sequence>
<evidence type="ECO:0000313" key="2">
    <source>
        <dbReference type="EMBL" id="KAG7097612.1"/>
    </source>
</evidence>